<reference evidence="1" key="2">
    <citation type="journal article" date="2021" name="PeerJ">
        <title>Extensive microbial diversity within the chicken gut microbiome revealed by metagenomics and culture.</title>
        <authorList>
            <person name="Gilroy R."/>
            <person name="Ravi A."/>
            <person name="Getino M."/>
            <person name="Pursley I."/>
            <person name="Horton D.L."/>
            <person name="Alikhan N.F."/>
            <person name="Baker D."/>
            <person name="Gharbi K."/>
            <person name="Hall N."/>
            <person name="Watson M."/>
            <person name="Adriaenssens E.M."/>
            <person name="Foster-Nyarko E."/>
            <person name="Jarju S."/>
            <person name="Secka A."/>
            <person name="Antonio M."/>
            <person name="Oren A."/>
            <person name="Chaudhuri R.R."/>
            <person name="La Ragione R."/>
            <person name="Hildebrand F."/>
            <person name="Pallen M.J."/>
        </authorList>
    </citation>
    <scope>NUCLEOTIDE SEQUENCE</scope>
    <source>
        <strain evidence="1">B1-13419</strain>
    </source>
</reference>
<accession>A0A9D9IN00</accession>
<evidence type="ECO:0000313" key="1">
    <source>
        <dbReference type="EMBL" id="MBO8474583.1"/>
    </source>
</evidence>
<evidence type="ECO:0000313" key="2">
    <source>
        <dbReference type="Proteomes" id="UP000823757"/>
    </source>
</evidence>
<proteinExistence type="predicted"/>
<reference evidence="1" key="1">
    <citation type="submission" date="2020-10" db="EMBL/GenBank/DDBJ databases">
        <authorList>
            <person name="Gilroy R."/>
        </authorList>
    </citation>
    <scope>NUCLEOTIDE SEQUENCE</scope>
    <source>
        <strain evidence="1">B1-13419</strain>
    </source>
</reference>
<dbReference type="Proteomes" id="UP000823757">
    <property type="component" value="Unassembled WGS sequence"/>
</dbReference>
<feature type="non-terminal residue" evidence="1">
    <location>
        <position position="1"/>
    </location>
</feature>
<dbReference type="EMBL" id="JADIMD010000071">
    <property type="protein sequence ID" value="MBO8474583.1"/>
    <property type="molecule type" value="Genomic_DNA"/>
</dbReference>
<protein>
    <submittedName>
        <fullName evidence="1">SusC/RagA family protein</fullName>
    </submittedName>
</protein>
<gene>
    <name evidence="1" type="ORF">IAB91_04760</name>
</gene>
<name>A0A9D9IN00_9BACT</name>
<dbReference type="AlphaFoldDB" id="A0A9D9IN00"/>
<comment type="caution">
    <text evidence="1">The sequence shown here is derived from an EMBL/GenBank/DDBJ whole genome shotgun (WGS) entry which is preliminary data.</text>
</comment>
<organism evidence="1 2">
    <name type="scientific">Candidatus Cryptobacteroides faecigallinarum</name>
    <dbReference type="NCBI Taxonomy" id="2840763"/>
    <lineage>
        <taxon>Bacteria</taxon>
        <taxon>Pseudomonadati</taxon>
        <taxon>Bacteroidota</taxon>
        <taxon>Bacteroidia</taxon>
        <taxon>Bacteroidales</taxon>
        <taxon>Candidatus Cryptobacteroides</taxon>
    </lineage>
</organism>
<sequence length="130" mass="14555">GILDFYGASEASAEMRDNGGIPVNFGLLDAQSYYQTISTGSGGHGAYYLYDATNIRLQELTLNYTFPRKWFNNKMGLTVGFVARNLAMIYCKAPFDPELSASTSSNYYQGVDYFMLPSTRNLGFNVKFQF</sequence>